<dbReference type="SUPFAM" id="SSF52283">
    <property type="entry name" value="Formate/glycerate dehydrogenase catalytic domain-like"/>
    <property type="match status" value="1"/>
</dbReference>
<dbReference type="GO" id="GO:0005829">
    <property type="term" value="C:cytosol"/>
    <property type="evidence" value="ECO:0007669"/>
    <property type="project" value="TreeGrafter"/>
</dbReference>
<dbReference type="InterPro" id="IPR036291">
    <property type="entry name" value="NAD(P)-bd_dom_sf"/>
</dbReference>
<evidence type="ECO:0000256" key="3">
    <source>
        <dbReference type="ARBA" id="ARBA00023027"/>
    </source>
</evidence>
<evidence type="ECO:0000313" key="8">
    <source>
        <dbReference type="Proteomes" id="UP000250266"/>
    </source>
</evidence>
<dbReference type="GO" id="GO:0030267">
    <property type="term" value="F:glyoxylate reductase (NADPH) activity"/>
    <property type="evidence" value="ECO:0007669"/>
    <property type="project" value="TreeGrafter"/>
</dbReference>
<dbReference type="InterPro" id="IPR006140">
    <property type="entry name" value="D-isomer_DH_NAD-bd"/>
</dbReference>
<dbReference type="PROSITE" id="PS00671">
    <property type="entry name" value="D_2_HYDROXYACID_DH_3"/>
    <property type="match status" value="1"/>
</dbReference>
<dbReference type="GO" id="GO:0016618">
    <property type="term" value="F:hydroxypyruvate reductase [NAD(P)H] activity"/>
    <property type="evidence" value="ECO:0007669"/>
    <property type="project" value="TreeGrafter"/>
</dbReference>
<dbReference type="SUPFAM" id="SSF51735">
    <property type="entry name" value="NAD(P)-binding Rossmann-fold domains"/>
    <property type="match status" value="1"/>
</dbReference>
<dbReference type="OrthoDB" id="9991913at2759"/>
<dbReference type="CDD" id="cd12168">
    <property type="entry name" value="Mand_dh_like"/>
    <property type="match status" value="1"/>
</dbReference>
<evidence type="ECO:0008006" key="9">
    <source>
        <dbReference type="Google" id="ProtNLM"/>
    </source>
</evidence>
<dbReference type="Gene3D" id="3.40.50.720">
    <property type="entry name" value="NAD(P)-binding Rossmann-like Domain"/>
    <property type="match status" value="2"/>
</dbReference>
<accession>A0A8E2EKE0</accession>
<dbReference type="Pfam" id="PF02826">
    <property type="entry name" value="2-Hacid_dh_C"/>
    <property type="match status" value="1"/>
</dbReference>
<dbReference type="AlphaFoldDB" id="A0A8E2EKE0"/>
<organism evidence="7 8">
    <name type="scientific">Lepidopterella palustris CBS 459.81</name>
    <dbReference type="NCBI Taxonomy" id="1314670"/>
    <lineage>
        <taxon>Eukaryota</taxon>
        <taxon>Fungi</taxon>
        <taxon>Dikarya</taxon>
        <taxon>Ascomycota</taxon>
        <taxon>Pezizomycotina</taxon>
        <taxon>Dothideomycetes</taxon>
        <taxon>Pleosporomycetidae</taxon>
        <taxon>Mytilinidiales</taxon>
        <taxon>Argynnaceae</taxon>
        <taxon>Lepidopterella</taxon>
    </lineage>
</organism>
<proteinExistence type="inferred from homology"/>
<keyword evidence="3" id="KW-0520">NAD</keyword>
<dbReference type="GO" id="GO:0051287">
    <property type="term" value="F:NAD binding"/>
    <property type="evidence" value="ECO:0007669"/>
    <property type="project" value="InterPro"/>
</dbReference>
<feature type="domain" description="D-isomer specific 2-hydroxyacid dehydrogenase catalytic" evidence="5">
    <location>
        <begin position="53"/>
        <end position="325"/>
    </location>
</feature>
<dbReference type="PANTHER" id="PTHR10996">
    <property type="entry name" value="2-HYDROXYACID DEHYDROGENASE-RELATED"/>
    <property type="match status" value="1"/>
</dbReference>
<evidence type="ECO:0000256" key="4">
    <source>
        <dbReference type="RuleBase" id="RU003719"/>
    </source>
</evidence>
<evidence type="ECO:0000259" key="5">
    <source>
        <dbReference type="Pfam" id="PF00389"/>
    </source>
</evidence>
<dbReference type="InterPro" id="IPR029753">
    <property type="entry name" value="D-isomer_DH_CS"/>
</dbReference>
<dbReference type="EMBL" id="KV744816">
    <property type="protein sequence ID" value="OCK85621.1"/>
    <property type="molecule type" value="Genomic_DNA"/>
</dbReference>
<evidence type="ECO:0000256" key="1">
    <source>
        <dbReference type="ARBA" id="ARBA00005854"/>
    </source>
</evidence>
<dbReference type="InterPro" id="IPR006139">
    <property type="entry name" value="D-isomer_2_OHA_DH_cat_dom"/>
</dbReference>
<protein>
    <recommendedName>
        <fullName evidence="9">Hydroxyphenylpyruvate reductase</fullName>
    </recommendedName>
</protein>
<keyword evidence="2 4" id="KW-0560">Oxidoreductase</keyword>
<dbReference type="FunFam" id="3.40.50.720:FF:000282">
    <property type="entry name" value="Glyoxylate reductase protein"/>
    <property type="match status" value="1"/>
</dbReference>
<comment type="similarity">
    <text evidence="1 4">Belongs to the D-isomer specific 2-hydroxyacid dehydrogenase family.</text>
</comment>
<dbReference type="Pfam" id="PF00389">
    <property type="entry name" value="2-Hacid_dh"/>
    <property type="match status" value="1"/>
</dbReference>
<sequence length="342" mass="38134">MVGKAALLIGEITHARREWQECGAILKLKEYPDGSREEFVSKCRNGDFDDVTVIYRSNDSNKITGNFNKELVDALPDSLKFICHNGAGYDNIDIEACTRRGISVSSTPVAVNDATADIAIFLMLGALRRITSSFQSVRQGNWRGSNFQLGHDPKNKVFGILGMGGIGSAVATRARAFGMKIQYHNRHQLPSNEEGGAEYVSFKELLETSDVLSLNLSLNPSTKHIISKPQFDMMKEGVVVINTARGPLIDEAALVEAMKSGKVWSVGVDVYEEEPKIHLGLLENENVVLLPHIGTATFETQRDMELLVLENLKDAVQYGRLKTQVLEQKYRKNEDDRWLRNH</sequence>
<gene>
    <name evidence="7" type="ORF">K432DRAFT_413202</name>
</gene>
<evidence type="ECO:0000256" key="2">
    <source>
        <dbReference type="ARBA" id="ARBA00023002"/>
    </source>
</evidence>
<dbReference type="PANTHER" id="PTHR10996:SF257">
    <property type="entry name" value="GLYOXYLATE REDUCTASE 1"/>
    <property type="match status" value="1"/>
</dbReference>
<evidence type="ECO:0000259" key="6">
    <source>
        <dbReference type="Pfam" id="PF02826"/>
    </source>
</evidence>
<dbReference type="InterPro" id="IPR050223">
    <property type="entry name" value="D-isomer_2-hydroxyacid_DH"/>
</dbReference>
<dbReference type="Proteomes" id="UP000250266">
    <property type="component" value="Unassembled WGS sequence"/>
</dbReference>
<keyword evidence="8" id="KW-1185">Reference proteome</keyword>
<feature type="domain" description="D-isomer specific 2-hydroxyacid dehydrogenase NAD-binding" evidence="6">
    <location>
        <begin position="121"/>
        <end position="294"/>
    </location>
</feature>
<name>A0A8E2EKE0_9PEZI</name>
<reference evidence="7 8" key="1">
    <citation type="journal article" date="2016" name="Nat. Commun.">
        <title>Ectomycorrhizal ecology is imprinted in the genome of the dominant symbiotic fungus Cenococcum geophilum.</title>
        <authorList>
            <consortium name="DOE Joint Genome Institute"/>
            <person name="Peter M."/>
            <person name="Kohler A."/>
            <person name="Ohm R.A."/>
            <person name="Kuo A."/>
            <person name="Krutzmann J."/>
            <person name="Morin E."/>
            <person name="Arend M."/>
            <person name="Barry K.W."/>
            <person name="Binder M."/>
            <person name="Choi C."/>
            <person name="Clum A."/>
            <person name="Copeland A."/>
            <person name="Grisel N."/>
            <person name="Haridas S."/>
            <person name="Kipfer T."/>
            <person name="LaButti K."/>
            <person name="Lindquist E."/>
            <person name="Lipzen A."/>
            <person name="Maire R."/>
            <person name="Meier B."/>
            <person name="Mihaltcheva S."/>
            <person name="Molinier V."/>
            <person name="Murat C."/>
            <person name="Poggeler S."/>
            <person name="Quandt C.A."/>
            <person name="Sperisen C."/>
            <person name="Tritt A."/>
            <person name="Tisserant E."/>
            <person name="Crous P.W."/>
            <person name="Henrissat B."/>
            <person name="Nehls U."/>
            <person name="Egli S."/>
            <person name="Spatafora J.W."/>
            <person name="Grigoriev I.V."/>
            <person name="Martin F.M."/>
        </authorList>
    </citation>
    <scope>NUCLEOTIDE SEQUENCE [LARGE SCALE GENOMIC DNA]</scope>
    <source>
        <strain evidence="7 8">CBS 459.81</strain>
    </source>
</reference>
<evidence type="ECO:0000313" key="7">
    <source>
        <dbReference type="EMBL" id="OCK85621.1"/>
    </source>
</evidence>